<evidence type="ECO:0000313" key="4">
    <source>
        <dbReference type="Proteomes" id="UP000015102"/>
    </source>
</evidence>
<dbReference type="GO" id="GO:0000398">
    <property type="term" value="P:mRNA splicing, via spliceosome"/>
    <property type="evidence" value="ECO:0007669"/>
    <property type="project" value="TreeGrafter"/>
</dbReference>
<proteinExistence type="inferred from homology"/>
<reference evidence="4" key="1">
    <citation type="submission" date="2013-02" db="EMBL/GenBank/DDBJ databases">
        <authorList>
            <person name="Hughes D."/>
        </authorList>
    </citation>
    <scope>NUCLEOTIDE SEQUENCE</scope>
    <source>
        <strain>Durham</strain>
        <strain evidence="4">NC isolate 2 -- Noor lab</strain>
    </source>
</reference>
<feature type="compositionally biased region" description="Basic and acidic residues" evidence="2">
    <location>
        <begin position="201"/>
        <end position="213"/>
    </location>
</feature>
<feature type="compositionally biased region" description="Basic and acidic residues" evidence="2">
    <location>
        <begin position="139"/>
        <end position="153"/>
    </location>
</feature>
<feature type="compositionally biased region" description="Basic and acidic residues" evidence="2">
    <location>
        <begin position="1"/>
        <end position="29"/>
    </location>
</feature>
<feature type="compositionally biased region" description="Low complexity" evidence="2">
    <location>
        <begin position="65"/>
        <end position="74"/>
    </location>
</feature>
<dbReference type="InterPro" id="IPR051376">
    <property type="entry name" value="CWC25_splicing_factor"/>
</dbReference>
<organism evidence="3 4">
    <name type="scientific">Megaselia scalaris</name>
    <name type="common">Humpbacked fly</name>
    <name type="synonym">Phora scalaris</name>
    <dbReference type="NCBI Taxonomy" id="36166"/>
    <lineage>
        <taxon>Eukaryota</taxon>
        <taxon>Metazoa</taxon>
        <taxon>Ecdysozoa</taxon>
        <taxon>Arthropoda</taxon>
        <taxon>Hexapoda</taxon>
        <taxon>Insecta</taxon>
        <taxon>Pterygota</taxon>
        <taxon>Neoptera</taxon>
        <taxon>Endopterygota</taxon>
        <taxon>Diptera</taxon>
        <taxon>Brachycera</taxon>
        <taxon>Muscomorpha</taxon>
        <taxon>Platypezoidea</taxon>
        <taxon>Phoridae</taxon>
        <taxon>Megaseliini</taxon>
        <taxon>Megaselia</taxon>
    </lineage>
</organism>
<dbReference type="PANTHER" id="PTHR16196">
    <property type="entry name" value="CELL CYCLE CONTROL PROTEIN CWF25"/>
    <property type="match status" value="1"/>
</dbReference>
<feature type="region of interest" description="Disordered" evidence="2">
    <location>
        <begin position="1"/>
        <end position="292"/>
    </location>
</feature>
<feature type="compositionally biased region" description="Basic and acidic residues" evidence="2">
    <location>
        <begin position="220"/>
        <end position="249"/>
    </location>
</feature>
<dbReference type="STRING" id="36166.T1GUA5"/>
<dbReference type="EMBL" id="CAQQ02190360">
    <property type="status" value="NOT_ANNOTATED_CDS"/>
    <property type="molecule type" value="Genomic_DNA"/>
</dbReference>
<dbReference type="Proteomes" id="UP000015102">
    <property type="component" value="Unassembled WGS sequence"/>
</dbReference>
<accession>T1GUA5</accession>
<evidence type="ECO:0000313" key="3">
    <source>
        <dbReference type="EnsemblMetazoa" id="MESCA007315-PA"/>
    </source>
</evidence>
<sequence length="292" mass="34885">MKKNATAKELEKILESKYQKISKELDKAAKNKKKKSKKKRKSSSDESSSNTPSPEPKRKYKTHSSRSSQTSRSKSPAKKRFSRSVSPNRKFSYHRRSRSLSRTPVDKNLDRKRSRSRSFHRKSSRSPHQLRHKNNPFKSEPRNFSRSPRKDNPFQKNHSHFGRKSISPRRRSPNSYQNTRIQSNRSNSRSKNWGNPFSSSKHSEEEKQRRLKEMTQNAAWRDEDRTRHVQKYREDYRREEDDHRKREFDNDFVNKQVHKAYDSQNSVESRLKSHKNNIQRSAHSMNSNFARK</sequence>
<name>T1GUA5_MEGSC</name>
<dbReference type="AlphaFoldDB" id="T1GUA5"/>
<reference evidence="3" key="2">
    <citation type="submission" date="2015-06" db="UniProtKB">
        <authorList>
            <consortium name="EnsemblMetazoa"/>
        </authorList>
    </citation>
    <scope>IDENTIFICATION</scope>
</reference>
<dbReference type="PANTHER" id="PTHR16196:SF0">
    <property type="entry name" value="PRE-MRNA-SPLICING FACTOR CWC25 HOMOLOG"/>
    <property type="match status" value="1"/>
</dbReference>
<keyword evidence="4" id="KW-1185">Reference proteome</keyword>
<feature type="compositionally biased region" description="Polar residues" evidence="2">
    <location>
        <begin position="278"/>
        <end position="292"/>
    </location>
</feature>
<protein>
    <submittedName>
        <fullName evidence="3">Uncharacterized protein</fullName>
    </submittedName>
</protein>
<evidence type="ECO:0000256" key="1">
    <source>
        <dbReference type="ARBA" id="ARBA00006695"/>
    </source>
</evidence>
<feature type="compositionally biased region" description="Basic residues" evidence="2">
    <location>
        <begin position="30"/>
        <end position="41"/>
    </location>
</feature>
<feature type="compositionally biased region" description="Basic residues" evidence="2">
    <location>
        <begin position="157"/>
        <end position="172"/>
    </location>
</feature>
<dbReference type="GO" id="GO:0005684">
    <property type="term" value="C:U2-type spliceosomal complex"/>
    <property type="evidence" value="ECO:0007669"/>
    <property type="project" value="TreeGrafter"/>
</dbReference>
<feature type="compositionally biased region" description="Polar residues" evidence="2">
    <location>
        <begin position="173"/>
        <end position="200"/>
    </location>
</feature>
<feature type="compositionally biased region" description="Basic residues" evidence="2">
    <location>
        <begin position="112"/>
        <end position="135"/>
    </location>
</feature>
<comment type="similarity">
    <text evidence="1">Belongs to the CWC25 family.</text>
</comment>
<evidence type="ECO:0000256" key="2">
    <source>
        <dbReference type="SAM" id="MobiDB-lite"/>
    </source>
</evidence>
<dbReference type="HOGENOM" id="CLU_954060_0_0_1"/>
<dbReference type="EnsemblMetazoa" id="MESCA007315-RA">
    <property type="protein sequence ID" value="MESCA007315-PA"/>
    <property type="gene ID" value="MESCA007315"/>
</dbReference>